<proteinExistence type="predicted"/>
<dbReference type="PROSITE" id="PS00108">
    <property type="entry name" value="PROTEIN_KINASE_ST"/>
    <property type="match status" value="1"/>
</dbReference>
<sequence length="1195" mass="129279">MSPPSGGLTPAHQYDLRQTSQNAQAHANSIVDRMEGIEVSDSRGNLNSPPEPRHQRKSTGTVLVDGRGEGDVVMQQSIDASRVRKRYPDGRIGVLPPDAPRSYSAVKLVGDGSFGTVWLCDWSSALAPETKLSAMQCGAGARQEWVGKRLVAVKRMKRVWEGGWQQASKLGELVSLRELGPHPNIIPLYDAFLLPNTKELYFVFECMEGNMYQLTKSRKGRALAGGLVASIFHQVVGGLHHIHKSGYFHRDMKPENLLVTTTGLQDYAPVIDPENQIADQAMLRAGLTPPVRPPPKVEKDVAVIVKLADFGLARSLESAPPYTEYVSTRWYRAPEVLLRSKTYSAPVDLWAFGTIMAELVNLKALFPGQSEVDQVWRICEVLGDPSADYGLDERGRMFGGGEWIRGIKMAKAVGFAFPKKTPVHFAGLFPPSTPISLVDCIQDLLRYNSKARLTAEDCMHHRYFHLTQPLLRGVAQLPEIPFSNGQPSLAELGSLLRDIDRQRAPEGYALPPREEVVARSLPPSHSASPVHGKSAFGGQDGRTLPPPVISPDIRPFYQSSDRTSNYGSQYSLQPGYVPVAKHVPSASSSQTMLNLSHAHTGGRGGASALVDQLRELDLPTDSLSTFGRRQPVSEIPSQGRAPADPSSSRVVPPPLQRTSDYVNPGVNLNRTFSPYAAASGSASSLSVDSNPSHTSIPSIPPYQRSHLPPHMASPTTLVSGQQPGSPYDGASHFGSQRSFGSGSGQLASSALASLPEDVDMVDTAAEPVRHPDPHLMSSQSSSALPMSSKKKKWGLSSVFGGGHEKTSSPLPSANIVPLTTNAPISRTQAGAKATDRFQSQVVLTTPQVDISTITDPKKAKKEAERQAKELEKAKREAAERAQKERARAVMQKRTQLEQQRKMAGSKSELEWSHVHGGIDKRSEAAHSSKTSHTSGTSVQRQYPESPRQPSLYQSQGAASRSTYSFNAEQSDQQKLSEHNLRQIQQSSMTDLYHGEDPYRAKSRRLTQRDDHSTSNISAHSGLINASRLTVDSDPGPGGNRKQSYDLRAASNSSVHDPNASKSSLGYRFQTGSNASIDRQLARDFQSRANLDVLSGTTPGSSSTGGYLPTASSVSGPTTPYGHTIGHAVAGGVGVGRPLGSSVTPSATYFFREPDLAIPEGQMVYNKSGNNDSKPQITLPPFSEIASVAGSRPKHN</sequence>
<feature type="compositionally biased region" description="Low complexity" evidence="4">
    <location>
        <begin position="1093"/>
        <end position="1109"/>
    </location>
</feature>
<feature type="compositionally biased region" description="Low complexity" evidence="4">
    <location>
        <begin position="777"/>
        <end position="787"/>
    </location>
</feature>
<keyword evidence="2" id="KW-0547">Nucleotide-binding</keyword>
<feature type="compositionally biased region" description="Polar residues" evidence="4">
    <location>
        <begin position="713"/>
        <end position="724"/>
    </location>
</feature>
<dbReference type="Proteomes" id="UP000620104">
    <property type="component" value="Unassembled WGS sequence"/>
</dbReference>
<feature type="compositionally biased region" description="Low complexity" evidence="4">
    <location>
        <begin position="680"/>
        <end position="689"/>
    </location>
</feature>
<evidence type="ECO:0000259" key="5">
    <source>
        <dbReference type="PROSITE" id="PS50011"/>
    </source>
</evidence>
<feature type="region of interest" description="Disordered" evidence="4">
    <location>
        <begin position="853"/>
        <end position="977"/>
    </location>
</feature>
<dbReference type="Pfam" id="PF00069">
    <property type="entry name" value="Pkinase"/>
    <property type="match status" value="1"/>
</dbReference>
<dbReference type="GO" id="GO:0004674">
    <property type="term" value="F:protein serine/threonine kinase activity"/>
    <property type="evidence" value="ECO:0007669"/>
    <property type="project" value="UniProtKB-KW"/>
</dbReference>
<feature type="compositionally biased region" description="Polar residues" evidence="4">
    <location>
        <begin position="1049"/>
        <end position="1066"/>
    </location>
</feature>
<feature type="compositionally biased region" description="Low complexity" evidence="4">
    <location>
        <begin position="733"/>
        <end position="747"/>
    </location>
</feature>
<feature type="region of interest" description="Disordered" evidence="4">
    <location>
        <begin position="1093"/>
        <end position="1114"/>
    </location>
</feature>
<reference evidence="6" key="1">
    <citation type="submission" date="2020-07" db="EMBL/GenBank/DDBJ databases">
        <title>Draft Genome Sequence of a Deep-Sea Yeast, Naganishia (Cryptococcus) liquefaciens strain N6.</title>
        <authorList>
            <person name="Han Y.W."/>
            <person name="Kajitani R."/>
            <person name="Morimoto H."/>
            <person name="Parhat M."/>
            <person name="Tsubouchi H."/>
            <person name="Bakenova O."/>
            <person name="Ogata M."/>
            <person name="Argunhan B."/>
            <person name="Aoki R."/>
            <person name="Kajiwara S."/>
            <person name="Itoh T."/>
            <person name="Iwasaki H."/>
        </authorList>
    </citation>
    <scope>NUCLEOTIDE SEQUENCE</scope>
    <source>
        <strain evidence="6">N6</strain>
    </source>
</reference>
<evidence type="ECO:0000256" key="3">
    <source>
        <dbReference type="ARBA" id="ARBA00022840"/>
    </source>
</evidence>
<feature type="region of interest" description="Disordered" evidence="4">
    <location>
        <begin position="1003"/>
        <end position="1066"/>
    </location>
</feature>
<dbReference type="SUPFAM" id="SSF56112">
    <property type="entry name" value="Protein kinase-like (PK-like)"/>
    <property type="match status" value="1"/>
</dbReference>
<comment type="caution">
    <text evidence="6">The sequence shown here is derived from an EMBL/GenBank/DDBJ whole genome shotgun (WGS) entry which is preliminary data.</text>
</comment>
<feature type="region of interest" description="Disordered" evidence="4">
    <location>
        <begin position="522"/>
        <end position="564"/>
    </location>
</feature>
<feature type="compositionally biased region" description="Basic and acidic residues" evidence="4">
    <location>
        <begin position="855"/>
        <end position="887"/>
    </location>
</feature>
<keyword evidence="3" id="KW-0067">ATP-binding</keyword>
<keyword evidence="1" id="KW-0808">Transferase</keyword>
<accession>A0A8H3TZM4</accession>
<feature type="region of interest" description="Disordered" evidence="4">
    <location>
        <begin position="621"/>
        <end position="665"/>
    </location>
</feature>
<feature type="compositionally biased region" description="Polar residues" evidence="4">
    <location>
        <begin position="938"/>
        <end position="973"/>
    </location>
</feature>
<feature type="compositionally biased region" description="Basic and acidic residues" evidence="4">
    <location>
        <begin position="907"/>
        <end position="926"/>
    </location>
</feature>
<dbReference type="EMBL" id="BLZA01000049">
    <property type="protein sequence ID" value="GHJ89790.1"/>
    <property type="molecule type" value="Genomic_DNA"/>
</dbReference>
<dbReference type="Gene3D" id="1.10.510.10">
    <property type="entry name" value="Transferase(Phosphotransferase) domain 1"/>
    <property type="match status" value="1"/>
</dbReference>
<evidence type="ECO:0000256" key="2">
    <source>
        <dbReference type="ARBA" id="ARBA00022741"/>
    </source>
</evidence>
<dbReference type="PANTHER" id="PTHR24055">
    <property type="entry name" value="MITOGEN-ACTIVATED PROTEIN KINASE"/>
    <property type="match status" value="1"/>
</dbReference>
<dbReference type="AlphaFoldDB" id="A0A8H3TZM4"/>
<keyword evidence="1" id="KW-0418">Kinase</keyword>
<dbReference type="InterPro" id="IPR050117">
    <property type="entry name" value="MAPK"/>
</dbReference>
<feature type="region of interest" description="Disordered" evidence="4">
    <location>
        <begin position="1"/>
        <end position="64"/>
    </location>
</feature>
<keyword evidence="1" id="KW-0723">Serine/threonine-protein kinase</keyword>
<evidence type="ECO:0000256" key="1">
    <source>
        <dbReference type="ARBA" id="ARBA00022527"/>
    </source>
</evidence>
<evidence type="ECO:0000313" key="6">
    <source>
        <dbReference type="EMBL" id="GHJ89790.1"/>
    </source>
</evidence>
<organism evidence="6 7">
    <name type="scientific">Naganishia liquefaciens</name>
    <dbReference type="NCBI Taxonomy" id="104408"/>
    <lineage>
        <taxon>Eukaryota</taxon>
        <taxon>Fungi</taxon>
        <taxon>Dikarya</taxon>
        <taxon>Basidiomycota</taxon>
        <taxon>Agaricomycotina</taxon>
        <taxon>Tremellomycetes</taxon>
        <taxon>Filobasidiales</taxon>
        <taxon>Filobasidiaceae</taxon>
        <taxon>Naganishia</taxon>
    </lineage>
</organism>
<feature type="compositionally biased region" description="Polar residues" evidence="4">
    <location>
        <begin position="16"/>
        <end position="27"/>
    </location>
</feature>
<dbReference type="InterPro" id="IPR000719">
    <property type="entry name" value="Prot_kinase_dom"/>
</dbReference>
<name>A0A8H3TZM4_9TREE</name>
<gene>
    <name evidence="6" type="ORF">NliqN6_6192</name>
</gene>
<feature type="region of interest" description="Disordered" evidence="4">
    <location>
        <begin position="768"/>
        <end position="789"/>
    </location>
</feature>
<dbReference type="GO" id="GO:0005524">
    <property type="term" value="F:ATP binding"/>
    <property type="evidence" value="ECO:0007669"/>
    <property type="project" value="UniProtKB-KW"/>
</dbReference>
<dbReference type="InterPro" id="IPR008271">
    <property type="entry name" value="Ser/Thr_kinase_AS"/>
</dbReference>
<dbReference type="PROSITE" id="PS50011">
    <property type="entry name" value="PROTEIN_KINASE_DOM"/>
    <property type="match status" value="1"/>
</dbReference>
<feature type="compositionally biased region" description="Low complexity" evidence="4">
    <location>
        <begin position="927"/>
        <end position="937"/>
    </location>
</feature>
<evidence type="ECO:0000256" key="4">
    <source>
        <dbReference type="SAM" id="MobiDB-lite"/>
    </source>
</evidence>
<feature type="compositionally biased region" description="Polar residues" evidence="4">
    <location>
        <begin position="656"/>
        <end position="665"/>
    </location>
</feature>
<feature type="region of interest" description="Disordered" evidence="4">
    <location>
        <begin position="680"/>
        <end position="747"/>
    </location>
</feature>
<protein>
    <recommendedName>
        <fullName evidence="5">Protein kinase domain-containing protein</fullName>
    </recommendedName>
</protein>
<keyword evidence="7" id="KW-1185">Reference proteome</keyword>
<dbReference type="Gene3D" id="3.30.200.20">
    <property type="entry name" value="Phosphorylase Kinase, domain 1"/>
    <property type="match status" value="1"/>
</dbReference>
<evidence type="ECO:0000313" key="7">
    <source>
        <dbReference type="Proteomes" id="UP000620104"/>
    </source>
</evidence>
<dbReference type="InterPro" id="IPR011009">
    <property type="entry name" value="Kinase-like_dom_sf"/>
</dbReference>
<dbReference type="OrthoDB" id="2158884at2759"/>
<dbReference type="SMART" id="SM00220">
    <property type="entry name" value="S_TKc"/>
    <property type="match status" value="1"/>
</dbReference>
<feature type="domain" description="Protein kinase" evidence="5">
    <location>
        <begin position="103"/>
        <end position="464"/>
    </location>
</feature>